<proteinExistence type="predicted"/>
<evidence type="ECO:0000256" key="1">
    <source>
        <dbReference type="ARBA" id="ARBA00004141"/>
    </source>
</evidence>
<sequence length="504" mass="53516">MNGAVVRWASVGRDRGPAVAVLGAVGLATCVAVIAGNGNPALAVVPVALATALYVMAKAPLRVSVSALVLLVLSLDRSGDAAGIWNTPVAILGDLLSNTLQHAIRVPVPLSGLDLAALYLLAVGALRGATRAAAEQEARGRAAGAISQFLWLYVLGLAFADLNGAVRGAGIGLYKLRQLLEIPLLFLLFDRAFRTPRDLRLIGRVVVAGACVKSVLALAVQNVFAPALTGGQLAHATNHGDSVLFSIAIFLVVVDFTERVHPHRWRRIGVILPLLVMGVIANDRRIAWVMLAVGLVTAYVLSPPRRWKRAVTRGVLIAAPVLVLYVAVGWERAGGIFAPVHTIRSLTDSSIDSSAFWRDVENWNIAVSIREQPILGIGLGREYTEHMRGDDISSIFADFRAWPHNSVLGLLLFAGPIAFTAIWSLFGFTAFLAIRAYRVAVRPDERAAALGCVAAVIACAVLAFSDTGAYHPQYRVFSALALAIAGKVAVSSGAWPRRAEPRGA</sequence>
<protein>
    <recommendedName>
        <fullName evidence="6">O-antigen ligase-related domain-containing protein</fullName>
    </recommendedName>
</protein>
<evidence type="ECO:0000313" key="8">
    <source>
        <dbReference type="Proteomes" id="UP000001935"/>
    </source>
</evidence>
<dbReference type="HOGENOM" id="CLU_513707_0_0_7"/>
<dbReference type="PANTHER" id="PTHR37422:SF13">
    <property type="entry name" value="LIPOPOLYSACCHARIDE BIOSYNTHESIS PROTEIN PA4999-RELATED"/>
    <property type="match status" value="1"/>
</dbReference>
<evidence type="ECO:0000256" key="5">
    <source>
        <dbReference type="SAM" id="Phobius"/>
    </source>
</evidence>
<feature type="transmembrane region" description="Helical" evidence="5">
    <location>
        <begin position="286"/>
        <end position="302"/>
    </location>
</feature>
<dbReference type="AlphaFoldDB" id="Q2ILL5"/>
<feature type="transmembrane region" description="Helical" evidence="5">
    <location>
        <begin position="16"/>
        <end position="35"/>
    </location>
</feature>
<dbReference type="Proteomes" id="UP000001935">
    <property type="component" value="Chromosome"/>
</dbReference>
<comment type="subcellular location">
    <subcellularLocation>
        <location evidence="1">Membrane</location>
        <topology evidence="1">Multi-pass membrane protein</topology>
    </subcellularLocation>
</comment>
<feature type="transmembrane region" description="Helical" evidence="5">
    <location>
        <begin position="446"/>
        <end position="464"/>
    </location>
</feature>
<evidence type="ECO:0000256" key="4">
    <source>
        <dbReference type="ARBA" id="ARBA00023136"/>
    </source>
</evidence>
<dbReference type="InterPro" id="IPR007016">
    <property type="entry name" value="O-antigen_ligase-rel_domated"/>
</dbReference>
<dbReference type="GO" id="GO:0016020">
    <property type="term" value="C:membrane"/>
    <property type="evidence" value="ECO:0007669"/>
    <property type="project" value="UniProtKB-SubCell"/>
</dbReference>
<gene>
    <name evidence="7" type="ordered locus">Adeh_2776</name>
</gene>
<dbReference type="RefSeq" id="WP_011421828.1">
    <property type="nucleotide sequence ID" value="NC_007760.1"/>
</dbReference>
<feature type="transmembrane region" description="Helical" evidence="5">
    <location>
        <begin position="264"/>
        <end position="280"/>
    </location>
</feature>
<feature type="domain" description="O-antigen ligase-related" evidence="6">
    <location>
        <begin position="274"/>
        <end position="420"/>
    </location>
</feature>
<dbReference type="EMBL" id="CP000251">
    <property type="protein sequence ID" value="ABC82546.1"/>
    <property type="molecule type" value="Genomic_DNA"/>
</dbReference>
<feature type="transmembrane region" description="Helical" evidence="5">
    <location>
        <begin position="476"/>
        <end position="495"/>
    </location>
</feature>
<reference evidence="7 8" key="1">
    <citation type="submission" date="2006-01" db="EMBL/GenBank/DDBJ databases">
        <title>Complete sequence of Anaeromyxobacter dehalogenans 2CP-C.</title>
        <authorList>
            <consortium name="US DOE Joint Genome Institute"/>
            <person name="Copeland A."/>
            <person name="Lucas S."/>
            <person name="Lapidus A."/>
            <person name="Barry K."/>
            <person name="Detter J.C."/>
            <person name="Glavina T."/>
            <person name="Hammon N."/>
            <person name="Israni S."/>
            <person name="Pitluck S."/>
            <person name="Brettin T."/>
            <person name="Bruce D."/>
            <person name="Han C."/>
            <person name="Tapia R."/>
            <person name="Gilna P."/>
            <person name="Kiss H."/>
            <person name="Schmutz J."/>
            <person name="Larimer F."/>
            <person name="Land M."/>
            <person name="Kyrpides N."/>
            <person name="Anderson I."/>
            <person name="Sanford R.A."/>
            <person name="Ritalahti K.M."/>
            <person name="Thomas H.S."/>
            <person name="Kirby J.R."/>
            <person name="Zhulin I.B."/>
            <person name="Loeffler F.E."/>
            <person name="Richardson P."/>
        </authorList>
    </citation>
    <scope>NUCLEOTIDE SEQUENCE [LARGE SCALE GENOMIC DNA]</scope>
    <source>
        <strain evidence="7 8">2CP-C</strain>
    </source>
</reference>
<evidence type="ECO:0000259" key="6">
    <source>
        <dbReference type="Pfam" id="PF04932"/>
    </source>
</evidence>
<dbReference type="eggNOG" id="COG3307">
    <property type="taxonomic scope" value="Bacteria"/>
</dbReference>
<accession>Q2ILL5</accession>
<evidence type="ECO:0000313" key="7">
    <source>
        <dbReference type="EMBL" id="ABC82546.1"/>
    </source>
</evidence>
<feature type="transmembrane region" description="Helical" evidence="5">
    <location>
        <begin position="407"/>
        <end position="434"/>
    </location>
</feature>
<feature type="transmembrane region" description="Helical" evidence="5">
    <location>
        <begin position="201"/>
        <end position="220"/>
    </location>
</feature>
<dbReference type="PANTHER" id="PTHR37422">
    <property type="entry name" value="TEICHURONIC ACID BIOSYNTHESIS PROTEIN TUAE"/>
    <property type="match status" value="1"/>
</dbReference>
<keyword evidence="3 5" id="KW-1133">Transmembrane helix</keyword>
<keyword evidence="2 5" id="KW-0812">Transmembrane</keyword>
<feature type="transmembrane region" description="Helical" evidence="5">
    <location>
        <begin position="314"/>
        <end position="330"/>
    </location>
</feature>
<dbReference type="STRING" id="290397.Adeh_2776"/>
<evidence type="ECO:0000256" key="2">
    <source>
        <dbReference type="ARBA" id="ARBA00022692"/>
    </source>
</evidence>
<organism evidence="7 8">
    <name type="scientific">Anaeromyxobacter dehalogenans (strain 2CP-C)</name>
    <dbReference type="NCBI Taxonomy" id="290397"/>
    <lineage>
        <taxon>Bacteria</taxon>
        <taxon>Pseudomonadati</taxon>
        <taxon>Myxococcota</taxon>
        <taxon>Myxococcia</taxon>
        <taxon>Myxococcales</taxon>
        <taxon>Cystobacterineae</taxon>
        <taxon>Anaeromyxobacteraceae</taxon>
        <taxon>Anaeromyxobacter</taxon>
    </lineage>
</organism>
<feature type="transmembrane region" description="Helical" evidence="5">
    <location>
        <begin position="240"/>
        <end position="257"/>
    </location>
</feature>
<dbReference type="OrthoDB" id="5489348at2"/>
<dbReference type="KEGG" id="ade:Adeh_2776"/>
<name>Q2ILL5_ANADE</name>
<dbReference type="InterPro" id="IPR051533">
    <property type="entry name" value="WaaL-like"/>
</dbReference>
<evidence type="ECO:0000256" key="3">
    <source>
        <dbReference type="ARBA" id="ARBA00022989"/>
    </source>
</evidence>
<dbReference type="Pfam" id="PF04932">
    <property type="entry name" value="Wzy_C"/>
    <property type="match status" value="1"/>
</dbReference>
<keyword evidence="4 5" id="KW-0472">Membrane</keyword>